<reference evidence="1" key="1">
    <citation type="submission" date="2023-06" db="EMBL/GenBank/DDBJ databases">
        <title>Genome-scale phylogeny and comparative genomics of the fungal order Sordariales.</title>
        <authorList>
            <consortium name="Lawrence Berkeley National Laboratory"/>
            <person name="Hensen N."/>
            <person name="Bonometti L."/>
            <person name="Westerberg I."/>
            <person name="Brannstrom I.O."/>
            <person name="Guillou S."/>
            <person name="Cros-Aarteil S."/>
            <person name="Calhoun S."/>
            <person name="Haridas S."/>
            <person name="Kuo A."/>
            <person name="Mondo S."/>
            <person name="Pangilinan J."/>
            <person name="Riley R."/>
            <person name="Labutti K."/>
            <person name="Andreopoulos B."/>
            <person name="Lipzen A."/>
            <person name="Chen C."/>
            <person name="Yanf M."/>
            <person name="Daum C."/>
            <person name="Ng V."/>
            <person name="Clum A."/>
            <person name="Steindorff A."/>
            <person name="Ohm R."/>
            <person name="Martin F."/>
            <person name="Silar P."/>
            <person name="Natvig D."/>
            <person name="Lalanne C."/>
            <person name="Gautier V."/>
            <person name="Ament-Velasquez S.L."/>
            <person name="Kruys A."/>
            <person name="Hutchinson M.I."/>
            <person name="Powell A.J."/>
            <person name="Barry K."/>
            <person name="Miller A.N."/>
            <person name="Grigoriev I.V."/>
            <person name="Debuchy R."/>
            <person name="Gladieux P."/>
            <person name="Thoren M.H."/>
            <person name="Johannesson H."/>
        </authorList>
    </citation>
    <scope>NUCLEOTIDE SEQUENCE</scope>
    <source>
        <strain evidence="1">SMH4607-1</strain>
    </source>
</reference>
<protein>
    <submittedName>
        <fullName evidence="1">Uncharacterized protein</fullName>
    </submittedName>
</protein>
<dbReference type="EMBL" id="JAUKUA010000001">
    <property type="protein sequence ID" value="KAK0729457.1"/>
    <property type="molecule type" value="Genomic_DNA"/>
</dbReference>
<evidence type="ECO:0000313" key="1">
    <source>
        <dbReference type="EMBL" id="KAK0729457.1"/>
    </source>
</evidence>
<dbReference type="AlphaFoldDB" id="A0AA40E8W3"/>
<proteinExistence type="predicted"/>
<gene>
    <name evidence="1" type="ORF">B0H67DRAFT_185</name>
</gene>
<evidence type="ECO:0000313" key="2">
    <source>
        <dbReference type="Proteomes" id="UP001172102"/>
    </source>
</evidence>
<sequence>MAKFLRPGNPDAIIFGQNEGPKIVGWEKYVLDAEGWHSLWDDVGEVTGTGWRTEMETTENSDEWILAGSGVYRVA</sequence>
<name>A0AA40E8W3_9PEZI</name>
<keyword evidence="2" id="KW-1185">Reference proteome</keyword>
<organism evidence="1 2">
    <name type="scientific">Lasiosphaeris hirsuta</name>
    <dbReference type="NCBI Taxonomy" id="260670"/>
    <lineage>
        <taxon>Eukaryota</taxon>
        <taxon>Fungi</taxon>
        <taxon>Dikarya</taxon>
        <taxon>Ascomycota</taxon>
        <taxon>Pezizomycotina</taxon>
        <taxon>Sordariomycetes</taxon>
        <taxon>Sordariomycetidae</taxon>
        <taxon>Sordariales</taxon>
        <taxon>Lasiosphaeriaceae</taxon>
        <taxon>Lasiosphaeris</taxon>
    </lineage>
</organism>
<accession>A0AA40E8W3</accession>
<comment type="caution">
    <text evidence="1">The sequence shown here is derived from an EMBL/GenBank/DDBJ whole genome shotgun (WGS) entry which is preliminary data.</text>
</comment>
<dbReference type="Proteomes" id="UP001172102">
    <property type="component" value="Unassembled WGS sequence"/>
</dbReference>